<dbReference type="KEGG" id="loa:LOAG_10807"/>
<gene>
    <name evidence="1" type="ORF">LOAG_10807</name>
</gene>
<protein>
    <submittedName>
        <fullName evidence="1">Uncharacterized protein</fullName>
    </submittedName>
</protein>
<accession>A0A1S0TP71</accession>
<sequence length="131" mass="15374">MEPVYKPTAIRVPLVHATPLEAENLLDNGRYPSMTDVNSLGKLTAIRKQCQAGRERRRKFLIVHMDGQHCPIIVKRKRDTEWDKKEWNTVISFVKPDNSSLLMREGKNKVNKYRSYTDISQKFSVYERLPR</sequence>
<dbReference type="AlphaFoldDB" id="A0A1S0TP71"/>
<dbReference type="EMBL" id="JH712094">
    <property type="protein sequence ID" value="EFO17692.1"/>
    <property type="molecule type" value="Genomic_DNA"/>
</dbReference>
<dbReference type="RefSeq" id="XP_003146379.1">
    <property type="nucleotide sequence ID" value="XM_003146331.1"/>
</dbReference>
<dbReference type="CTD" id="9948255"/>
<proteinExistence type="predicted"/>
<name>A0A1S0TP71_LOALO</name>
<dbReference type="InParanoid" id="A0A1S0TP71"/>
<organism evidence="1">
    <name type="scientific">Loa loa</name>
    <name type="common">Eye worm</name>
    <name type="synonym">Filaria loa</name>
    <dbReference type="NCBI Taxonomy" id="7209"/>
    <lineage>
        <taxon>Eukaryota</taxon>
        <taxon>Metazoa</taxon>
        <taxon>Ecdysozoa</taxon>
        <taxon>Nematoda</taxon>
        <taxon>Chromadorea</taxon>
        <taxon>Rhabditida</taxon>
        <taxon>Spirurina</taxon>
        <taxon>Spiruromorpha</taxon>
        <taxon>Filarioidea</taxon>
        <taxon>Onchocercidae</taxon>
        <taxon>Loa</taxon>
    </lineage>
</organism>
<dbReference type="GeneID" id="9948255"/>
<evidence type="ECO:0000313" key="1">
    <source>
        <dbReference type="EMBL" id="EFO17692.1"/>
    </source>
</evidence>
<reference evidence="1" key="1">
    <citation type="submission" date="2012-04" db="EMBL/GenBank/DDBJ databases">
        <title>The Genome Sequence of Loa loa.</title>
        <authorList>
            <consortium name="The Broad Institute Genome Sequencing Platform"/>
            <consortium name="Broad Institute Genome Sequencing Center for Infectious Disease"/>
            <person name="Nutman T.B."/>
            <person name="Fink D.L."/>
            <person name="Russ C."/>
            <person name="Young S."/>
            <person name="Zeng Q."/>
            <person name="Gargeya S."/>
            <person name="Alvarado L."/>
            <person name="Berlin A."/>
            <person name="Chapman S.B."/>
            <person name="Chen Z."/>
            <person name="Freedman E."/>
            <person name="Gellesch M."/>
            <person name="Goldberg J."/>
            <person name="Griggs A."/>
            <person name="Gujja S."/>
            <person name="Heilman E.R."/>
            <person name="Heiman D."/>
            <person name="Howarth C."/>
            <person name="Mehta T."/>
            <person name="Neiman D."/>
            <person name="Pearson M."/>
            <person name="Roberts A."/>
            <person name="Saif S."/>
            <person name="Shea T."/>
            <person name="Shenoy N."/>
            <person name="Sisk P."/>
            <person name="Stolte C."/>
            <person name="Sykes S."/>
            <person name="White J."/>
            <person name="Yandava C."/>
            <person name="Haas B."/>
            <person name="Henn M.R."/>
            <person name="Nusbaum C."/>
            <person name="Birren B."/>
        </authorList>
    </citation>
    <scope>NUCLEOTIDE SEQUENCE [LARGE SCALE GENOMIC DNA]</scope>
</reference>